<keyword evidence="1" id="KW-1133">Transmembrane helix</keyword>
<dbReference type="Proteomes" id="UP001224325">
    <property type="component" value="Chromosome"/>
</dbReference>
<keyword evidence="1" id="KW-0472">Membrane</keyword>
<dbReference type="GO" id="GO:0004029">
    <property type="term" value="F:aldehyde dehydrogenase (NAD+) activity"/>
    <property type="evidence" value="ECO:0007669"/>
    <property type="project" value="TreeGrafter"/>
</dbReference>
<keyword evidence="4" id="KW-1185">Reference proteome</keyword>
<evidence type="ECO:0000313" key="3">
    <source>
        <dbReference type="EMBL" id="XBL15430.1"/>
    </source>
</evidence>
<proteinExistence type="predicted"/>
<dbReference type="RefSeq" id="WP_308991431.1">
    <property type="nucleotide sequence ID" value="NZ_CP155618.1"/>
</dbReference>
<accession>A0AAU7EJS5</accession>
<dbReference type="PANTHER" id="PTHR48079">
    <property type="entry name" value="PROTEIN YEEZ"/>
    <property type="match status" value="1"/>
</dbReference>
<dbReference type="PANTHER" id="PTHR48079:SF6">
    <property type="entry name" value="NAD(P)-BINDING DOMAIN-CONTAINING PROTEIN-RELATED"/>
    <property type="match status" value="1"/>
</dbReference>
<dbReference type="InterPro" id="IPR051783">
    <property type="entry name" value="NAD(P)-dependent_oxidoreduct"/>
</dbReference>
<dbReference type="SUPFAM" id="SSF51735">
    <property type="entry name" value="NAD(P)-binding Rossmann-fold domains"/>
    <property type="match status" value="1"/>
</dbReference>
<evidence type="ECO:0000313" key="4">
    <source>
        <dbReference type="Proteomes" id="UP001224325"/>
    </source>
</evidence>
<gene>
    <name evidence="3" type="ORF">QLS71_005285</name>
</gene>
<dbReference type="InterPro" id="IPR036291">
    <property type="entry name" value="NAD(P)-bd_dom_sf"/>
</dbReference>
<reference evidence="3" key="1">
    <citation type="submission" date="2024-04" db="EMBL/GenBank/DDBJ databases">
        <title>Mariniflexile litorale, isolated from the shallow sediments of the Sea of Japan.</title>
        <authorList>
            <person name="Romanenko L."/>
            <person name="Isaeva M."/>
        </authorList>
    </citation>
    <scope>NUCLEOTIDE SEQUENCE [LARGE SCALE GENOMIC DNA]</scope>
    <source>
        <strain evidence="3">KMM 9835</strain>
    </source>
</reference>
<feature type="transmembrane region" description="Helical" evidence="1">
    <location>
        <begin position="20"/>
        <end position="42"/>
    </location>
</feature>
<dbReference type="AlphaFoldDB" id="A0AAU7EJS5"/>
<dbReference type="GO" id="GO:0005737">
    <property type="term" value="C:cytoplasm"/>
    <property type="evidence" value="ECO:0007669"/>
    <property type="project" value="TreeGrafter"/>
</dbReference>
<evidence type="ECO:0000259" key="2">
    <source>
        <dbReference type="Pfam" id="PF01370"/>
    </source>
</evidence>
<evidence type="ECO:0000256" key="1">
    <source>
        <dbReference type="SAM" id="Phobius"/>
    </source>
</evidence>
<organism evidence="3 4">
    <name type="scientific">Mariniflexile litorale</name>
    <dbReference type="NCBI Taxonomy" id="3045158"/>
    <lineage>
        <taxon>Bacteria</taxon>
        <taxon>Pseudomonadati</taxon>
        <taxon>Bacteroidota</taxon>
        <taxon>Flavobacteriia</taxon>
        <taxon>Flavobacteriales</taxon>
        <taxon>Flavobacteriaceae</taxon>
        <taxon>Mariniflexile</taxon>
    </lineage>
</organism>
<feature type="domain" description="NAD-dependent epimerase/dehydratase" evidence="2">
    <location>
        <begin position="27"/>
        <end position="254"/>
    </location>
</feature>
<keyword evidence="1" id="KW-0812">Transmembrane</keyword>
<dbReference type="KEGG" id="mlil:QLS71_005285"/>
<name>A0AAU7EJS5_9FLAO</name>
<dbReference type="InterPro" id="IPR001509">
    <property type="entry name" value="Epimerase_deHydtase"/>
</dbReference>
<sequence>MKVLMFRRNAKQKPLTRLNIYYFSRMILVTGSTGLVGSHLLYSLVSNNEKVRAIYRSKRKLDQVKNVFATYTSDYTTLFESIEWVQADILDIPALTEAFNGVTYVYHCAAFVSFEPDKYHLLRKTNIEGTANIINFCISNNIKKLCHVSSIATLGKTLNNNPITEETVWNPEDDNNVYAITKYGAEMEVWRGTQEGLNAVIINPGVILGAGIWSFGSGSLFKKAHKGLNYYTSGTIGLIAVKDVVTVMIRLMKSNIINERFVLVAENWTYKHFLQTLALSVKATPPKKLAGSFLLSLGWRLDWLNHQLTGKRRQLTKQLTTSLMSETNHNSQKLKTALNFNFKDIKETIFEIGDSYVKQD</sequence>
<dbReference type="Pfam" id="PF01370">
    <property type="entry name" value="Epimerase"/>
    <property type="match status" value="1"/>
</dbReference>
<dbReference type="EMBL" id="CP155618">
    <property type="protein sequence ID" value="XBL15430.1"/>
    <property type="molecule type" value="Genomic_DNA"/>
</dbReference>
<dbReference type="Gene3D" id="3.40.50.720">
    <property type="entry name" value="NAD(P)-binding Rossmann-like Domain"/>
    <property type="match status" value="1"/>
</dbReference>
<protein>
    <submittedName>
        <fullName evidence="3">NAD-dependent epimerase/dehydratase family protein</fullName>
    </submittedName>
</protein>